<reference evidence="2 3" key="1">
    <citation type="submission" date="2019-03" db="EMBL/GenBank/DDBJ databases">
        <title>Genomic Encyclopedia of Type Strains, Phase IV (KMG-IV): sequencing the most valuable type-strain genomes for metagenomic binning, comparative biology and taxonomic classification.</title>
        <authorList>
            <person name="Goeker M."/>
        </authorList>
    </citation>
    <scope>NUCLEOTIDE SEQUENCE [LARGE SCALE GENOMIC DNA]</scope>
    <source>
        <strain evidence="2 3">DSM 29487</strain>
    </source>
</reference>
<gene>
    <name evidence="2" type="ORF">EDD60_10293</name>
</gene>
<organism evidence="2 3">
    <name type="scientific">Longibaculum muris</name>
    <dbReference type="NCBI Taxonomy" id="1796628"/>
    <lineage>
        <taxon>Bacteria</taxon>
        <taxon>Bacillati</taxon>
        <taxon>Bacillota</taxon>
        <taxon>Erysipelotrichia</taxon>
        <taxon>Erysipelotrichales</taxon>
        <taxon>Coprobacillaceae</taxon>
        <taxon>Longibaculum</taxon>
    </lineage>
</organism>
<dbReference type="SUPFAM" id="SSF53474">
    <property type="entry name" value="alpha/beta-Hydrolases"/>
    <property type="match status" value="1"/>
</dbReference>
<dbReference type="Gene3D" id="3.40.50.1820">
    <property type="entry name" value="alpha/beta hydrolase"/>
    <property type="match status" value="1"/>
</dbReference>
<evidence type="ECO:0000259" key="1">
    <source>
        <dbReference type="Pfam" id="PF12146"/>
    </source>
</evidence>
<dbReference type="RefSeq" id="WP_066446272.1">
    <property type="nucleotide sequence ID" value="NZ_JANKBF010000003.1"/>
</dbReference>
<proteinExistence type="predicted"/>
<protein>
    <submittedName>
        <fullName evidence="2">Alpha-beta hydrolase superfamily lysophospholipase</fullName>
    </submittedName>
</protein>
<comment type="caution">
    <text evidence="2">The sequence shown here is derived from an EMBL/GenBank/DDBJ whole genome shotgun (WGS) entry which is preliminary data.</text>
</comment>
<evidence type="ECO:0000313" key="3">
    <source>
        <dbReference type="Proteomes" id="UP000295515"/>
    </source>
</evidence>
<dbReference type="AlphaFoldDB" id="A0A4R3Z9P4"/>
<name>A0A4R3Z9P4_9FIRM</name>
<dbReference type="Pfam" id="PF12146">
    <property type="entry name" value="Hydrolase_4"/>
    <property type="match status" value="1"/>
</dbReference>
<dbReference type="GO" id="GO:0016787">
    <property type="term" value="F:hydrolase activity"/>
    <property type="evidence" value="ECO:0007669"/>
    <property type="project" value="UniProtKB-KW"/>
</dbReference>
<dbReference type="InterPro" id="IPR029058">
    <property type="entry name" value="AB_hydrolase_fold"/>
</dbReference>
<dbReference type="InterPro" id="IPR022742">
    <property type="entry name" value="Hydrolase_4"/>
</dbReference>
<dbReference type="PANTHER" id="PTHR11614">
    <property type="entry name" value="PHOSPHOLIPASE-RELATED"/>
    <property type="match status" value="1"/>
</dbReference>
<dbReference type="GeneID" id="98914336"/>
<dbReference type="Proteomes" id="UP000295515">
    <property type="component" value="Unassembled WGS sequence"/>
</dbReference>
<dbReference type="InterPro" id="IPR051044">
    <property type="entry name" value="MAG_DAG_Lipase"/>
</dbReference>
<dbReference type="EMBL" id="SMCQ01000002">
    <property type="protein sequence ID" value="TCW02130.1"/>
    <property type="molecule type" value="Genomic_DNA"/>
</dbReference>
<keyword evidence="3" id="KW-1185">Reference proteome</keyword>
<keyword evidence="2" id="KW-0378">Hydrolase</keyword>
<accession>A0A4R3Z9P4</accession>
<feature type="domain" description="Serine aminopeptidase S33" evidence="1">
    <location>
        <begin position="25"/>
        <end position="286"/>
    </location>
</feature>
<evidence type="ECO:0000313" key="2">
    <source>
        <dbReference type="EMBL" id="TCW02130.1"/>
    </source>
</evidence>
<sequence>MREHLKIKSDFDQLPLDVIVLRPAHPKGIIQISHGMCEHKERYLDFMEYLYHLGYVCLIHDHRGHGQSVLKDEDLGYFYQDGDIGIVEDLHQLTLWIHQQYPDLPLYLFGHSMGSLVVRVYLKKYDKDIQGLIVCGSPSHNKMAGVGIYLAQRYARKKGDHYRPPLIQRIGFESFNKKFDQATPNSWICSDPKVVEQYNHNPLCHFVFTANGFETLFKLVQKTYSKEDWMLQNPTLPIHFIAGQDDPCIQNEKQFKQAVNHLKEVGYQQVDSQLFANMRHEILNEINHEMVYEHIIKKIKSWA</sequence>